<dbReference type="CDD" id="cd00063">
    <property type="entry name" value="FN3"/>
    <property type="match status" value="1"/>
</dbReference>
<gene>
    <name evidence="4" type="ORF">JD844_031586</name>
</gene>
<feature type="compositionally biased region" description="Low complexity" evidence="1">
    <location>
        <begin position="407"/>
        <end position="432"/>
    </location>
</feature>
<dbReference type="SMART" id="SM00060">
    <property type="entry name" value="FN3"/>
    <property type="match status" value="1"/>
</dbReference>
<feature type="compositionally biased region" description="Low complexity" evidence="1">
    <location>
        <begin position="241"/>
        <end position="250"/>
    </location>
</feature>
<feature type="compositionally biased region" description="Low complexity" evidence="1">
    <location>
        <begin position="210"/>
        <end position="226"/>
    </location>
</feature>
<dbReference type="Pfam" id="PF00041">
    <property type="entry name" value="fn3"/>
    <property type="match status" value="1"/>
</dbReference>
<protein>
    <recommendedName>
        <fullName evidence="3">Fibronectin type-III domain-containing protein</fullName>
    </recommendedName>
</protein>
<keyword evidence="2" id="KW-1133">Transmembrane helix</keyword>
<feature type="compositionally biased region" description="Polar residues" evidence="1">
    <location>
        <begin position="279"/>
        <end position="300"/>
    </location>
</feature>
<feature type="compositionally biased region" description="Basic and acidic residues" evidence="1">
    <location>
        <begin position="380"/>
        <end position="390"/>
    </location>
</feature>
<evidence type="ECO:0000313" key="4">
    <source>
        <dbReference type="EMBL" id="KAH0623347.1"/>
    </source>
</evidence>
<dbReference type="InterPro" id="IPR003961">
    <property type="entry name" value="FN3_dom"/>
</dbReference>
<feature type="region of interest" description="Disordered" evidence="1">
    <location>
        <begin position="204"/>
        <end position="390"/>
    </location>
</feature>
<evidence type="ECO:0000313" key="5">
    <source>
        <dbReference type="Proteomes" id="UP000826234"/>
    </source>
</evidence>
<feature type="transmembrane region" description="Helical" evidence="2">
    <location>
        <begin position="113"/>
        <end position="133"/>
    </location>
</feature>
<evidence type="ECO:0000256" key="2">
    <source>
        <dbReference type="SAM" id="Phobius"/>
    </source>
</evidence>
<evidence type="ECO:0000256" key="1">
    <source>
        <dbReference type="SAM" id="MobiDB-lite"/>
    </source>
</evidence>
<keyword evidence="2" id="KW-0472">Membrane</keyword>
<sequence>MISEPSAPKLEGQVGEDGNSIKVNFIKQDDGGSPIRHYLIRYRVMHSSDWKPEIRLPSGSDHVMLKSLDWNAEYEVSVTAENQQGRSKAAFYTFRTSAQPTIIPASTSPTSGLGTAAIVGILIVIFILLLVAVDVTCYFLNKCGLLMCIAINLCGKSGPGAKGKDMEEGKAAFSHSADATAATEDMMPSVTTVTTNSDTITETFATAQNSPTSETTTLTSSITLPATPMPDSNSMAPGQGTPSKAAVASSSPPPSSTPAPKVAPLVDLSDTPTSTPSSGNLSSTVLSNQGGVLSPNSSTKAPEAPKGSTVASKSPAPPPPHPTSPPASSESKQEASASKSPEKDATQTSVVKSPTEAAKNGANQKVEAATGGAANPTQNEDFKMDEGSFKTPDIDLAKDVFAALGTSAPATAPGGQAASSSAPETSTSPAPAKTEKTPVEEKSVIQATEAKTAPAEVKTVPNEATQTNENESKA</sequence>
<dbReference type="PROSITE" id="PS50853">
    <property type="entry name" value="FN3"/>
    <property type="match status" value="1"/>
</dbReference>
<feature type="compositionally biased region" description="Pro residues" evidence="1">
    <location>
        <begin position="315"/>
        <end position="325"/>
    </location>
</feature>
<keyword evidence="5" id="KW-1185">Reference proteome</keyword>
<name>A0ABQ7T178_PHRPL</name>
<dbReference type="Gene3D" id="2.60.40.10">
    <property type="entry name" value="Immunoglobulins"/>
    <property type="match status" value="1"/>
</dbReference>
<dbReference type="Proteomes" id="UP000826234">
    <property type="component" value="Unassembled WGS sequence"/>
</dbReference>
<reference evidence="4 5" key="1">
    <citation type="journal article" date="2022" name="Gigascience">
        <title>A chromosome-level genome assembly and annotation of the desert horned lizard, Phrynosoma platyrhinos, provides insight into chromosomal rearrangements among reptiles.</title>
        <authorList>
            <person name="Koochekian N."/>
            <person name="Ascanio A."/>
            <person name="Farleigh K."/>
            <person name="Card D.C."/>
            <person name="Schield D.R."/>
            <person name="Castoe T.A."/>
            <person name="Jezkova T."/>
        </authorList>
    </citation>
    <scope>NUCLEOTIDE SEQUENCE [LARGE SCALE GENOMIC DNA]</scope>
    <source>
        <strain evidence="4">NK-2021</strain>
    </source>
</reference>
<feature type="compositionally biased region" description="Polar residues" evidence="1">
    <location>
        <begin position="462"/>
        <end position="474"/>
    </location>
</feature>
<dbReference type="InterPro" id="IPR013783">
    <property type="entry name" value="Ig-like_fold"/>
</dbReference>
<feature type="domain" description="Fibronectin type-III" evidence="3">
    <location>
        <begin position="4"/>
        <end position="100"/>
    </location>
</feature>
<dbReference type="EMBL" id="JAIPUX010003283">
    <property type="protein sequence ID" value="KAH0623347.1"/>
    <property type="molecule type" value="Genomic_DNA"/>
</dbReference>
<keyword evidence="2" id="KW-0812">Transmembrane</keyword>
<organism evidence="4 5">
    <name type="scientific">Phrynosoma platyrhinos</name>
    <name type="common">Desert horned lizard</name>
    <dbReference type="NCBI Taxonomy" id="52577"/>
    <lineage>
        <taxon>Eukaryota</taxon>
        <taxon>Metazoa</taxon>
        <taxon>Chordata</taxon>
        <taxon>Craniata</taxon>
        <taxon>Vertebrata</taxon>
        <taxon>Euteleostomi</taxon>
        <taxon>Lepidosauria</taxon>
        <taxon>Squamata</taxon>
        <taxon>Bifurcata</taxon>
        <taxon>Unidentata</taxon>
        <taxon>Episquamata</taxon>
        <taxon>Toxicofera</taxon>
        <taxon>Iguania</taxon>
        <taxon>Phrynosomatidae</taxon>
        <taxon>Phrynosomatinae</taxon>
        <taxon>Phrynosoma</taxon>
    </lineage>
</organism>
<feature type="region of interest" description="Disordered" evidence="1">
    <location>
        <begin position="407"/>
        <end position="474"/>
    </location>
</feature>
<proteinExistence type="predicted"/>
<accession>A0ABQ7T178</accession>
<comment type="caution">
    <text evidence="4">The sequence shown here is derived from an EMBL/GenBank/DDBJ whole genome shotgun (WGS) entry which is preliminary data.</text>
</comment>
<dbReference type="SUPFAM" id="SSF49265">
    <property type="entry name" value="Fibronectin type III"/>
    <property type="match status" value="1"/>
</dbReference>
<evidence type="ECO:0000259" key="3">
    <source>
        <dbReference type="PROSITE" id="PS50853"/>
    </source>
</evidence>
<feature type="compositionally biased region" description="Basic and acidic residues" evidence="1">
    <location>
        <begin position="433"/>
        <end position="443"/>
    </location>
</feature>
<feature type="compositionally biased region" description="Low complexity" evidence="1">
    <location>
        <begin position="326"/>
        <end position="339"/>
    </location>
</feature>
<dbReference type="InterPro" id="IPR036116">
    <property type="entry name" value="FN3_sf"/>
</dbReference>